<dbReference type="Pfam" id="PF00206">
    <property type="entry name" value="Lyase_1"/>
    <property type="match status" value="2"/>
</dbReference>
<organism evidence="4 5">
    <name type="scientific">Durusdinium trenchii</name>
    <dbReference type="NCBI Taxonomy" id="1381693"/>
    <lineage>
        <taxon>Eukaryota</taxon>
        <taxon>Sar</taxon>
        <taxon>Alveolata</taxon>
        <taxon>Dinophyceae</taxon>
        <taxon>Suessiales</taxon>
        <taxon>Symbiodiniaceae</taxon>
        <taxon>Durusdinium</taxon>
    </lineage>
</organism>
<evidence type="ECO:0000256" key="1">
    <source>
        <dbReference type="ARBA" id="ARBA00009084"/>
    </source>
</evidence>
<feature type="non-terminal residue" evidence="4">
    <location>
        <position position="515"/>
    </location>
</feature>
<evidence type="ECO:0000313" key="4">
    <source>
        <dbReference type="EMBL" id="CAK9050221.1"/>
    </source>
</evidence>
<evidence type="ECO:0000313" key="5">
    <source>
        <dbReference type="Proteomes" id="UP001642464"/>
    </source>
</evidence>
<comment type="similarity">
    <text evidence="1">Belongs to the class-II fumarase/aspartase family. Fumarase subfamily.</text>
</comment>
<feature type="domain" description="Fumarate lyase N-terminal" evidence="3">
    <location>
        <begin position="300"/>
        <end position="515"/>
    </location>
</feature>
<name>A0ABP0MFD7_9DINO</name>
<dbReference type="Gene3D" id="1.10.275.10">
    <property type="entry name" value="Fumarase/aspartase (N-terminal domain)"/>
    <property type="match status" value="2"/>
</dbReference>
<dbReference type="InterPro" id="IPR024083">
    <property type="entry name" value="Fumarase/histidase_N"/>
</dbReference>
<evidence type="ECO:0000256" key="2">
    <source>
        <dbReference type="ARBA" id="ARBA00012921"/>
    </source>
</evidence>
<dbReference type="PANTHER" id="PTHR11444">
    <property type="entry name" value="ASPARTATEAMMONIA/ARGININOSUCCINATE/ADENYLOSUCCINATE LYASE"/>
    <property type="match status" value="1"/>
</dbReference>
<feature type="domain" description="Fumarate lyase N-terminal" evidence="3">
    <location>
        <begin position="2"/>
        <end position="221"/>
    </location>
</feature>
<comment type="caution">
    <text evidence="4">The sequence shown here is derived from an EMBL/GenBank/DDBJ whole genome shotgun (WGS) entry which is preliminary data.</text>
</comment>
<keyword evidence="5" id="KW-1185">Reference proteome</keyword>
<dbReference type="InterPro" id="IPR008948">
    <property type="entry name" value="L-Aspartase-like"/>
</dbReference>
<dbReference type="EMBL" id="CAXAMM010021607">
    <property type="protein sequence ID" value="CAK9050221.1"/>
    <property type="molecule type" value="Genomic_DNA"/>
</dbReference>
<dbReference type="InterPro" id="IPR022761">
    <property type="entry name" value="Fumarate_lyase_N"/>
</dbReference>
<proteinExistence type="inferred from homology"/>
<protein>
    <recommendedName>
        <fullName evidence="2">fumarate hydratase</fullName>
        <ecNumber evidence="2">4.2.1.2</ecNumber>
    </recommendedName>
</protein>
<dbReference type="EC" id="4.2.1.2" evidence="2"/>
<dbReference type="InterPro" id="IPR000362">
    <property type="entry name" value="Fumarate_lyase_fam"/>
</dbReference>
<accession>A0ABP0MFD7</accession>
<gene>
    <name evidence="4" type="ORF">SCF082_LOCUS27738</name>
</gene>
<dbReference type="InterPro" id="IPR005677">
    <property type="entry name" value="Fum_hydII"/>
</dbReference>
<evidence type="ECO:0000259" key="3">
    <source>
        <dbReference type="Pfam" id="PF00206"/>
    </source>
</evidence>
<reference evidence="4 5" key="1">
    <citation type="submission" date="2024-02" db="EMBL/GenBank/DDBJ databases">
        <authorList>
            <person name="Chen Y."/>
            <person name="Shah S."/>
            <person name="Dougan E. K."/>
            <person name="Thang M."/>
            <person name="Chan C."/>
        </authorList>
    </citation>
    <scope>NUCLEOTIDE SEQUENCE [LARGE SCALE GENOMIC DNA]</scope>
</reference>
<dbReference type="Gene3D" id="1.20.200.10">
    <property type="entry name" value="Fumarase/aspartase (Central domain)"/>
    <property type="match status" value="2"/>
</dbReference>
<dbReference type="SUPFAM" id="SSF48557">
    <property type="entry name" value="L-aspartase-like"/>
    <property type="match status" value="2"/>
</dbReference>
<dbReference type="Proteomes" id="UP001642464">
    <property type="component" value="Unassembled WGS sequence"/>
</dbReference>
<dbReference type="PRINTS" id="PR00149">
    <property type="entry name" value="FUMRATELYASE"/>
</dbReference>
<sequence>MGEVKVPASALWGAQTQRAINNFPRYAPMPPRFIHAVALVKTCAARVNAELGLLAEDQAAAIIDAAGKIRSGVLDHQFPVDRLQTGSGTSTNMNVNEVISRLAADTGVTVHPNDHVNMGQSSNDTIPTAVLLSSVIALGDSLLPAIYAMERALDERAGELASVVKPGRTHLMDAMPVTFGQVLGGWREQLRFAADTLHQVRDACLAIPQGGTAVGTGAASALANGQSQLAGHQAGELLAEDLRLAQKALEEITGAFTADDLLGRIFSKAVLLRSLPVSEPTEPPVKDQTYDWRTEQDSMGEVKVPASALWGAQTQRAINNFPRYAPMPPRFIHAVALVKTCAARVNAELGLLAEDQAAAIIDAAGKIRSGVLDHQFPVDRLQTGSGTSTNMNVNEVISRLAADTGVTVHPNDHVNMGQSSNDTIPTAVLLSSVIALGDSLLPAIYAMERALDERAGELASVVKPGRTHLMDAMPVTFGQVLGGWREQLRFAADTLHQVRDACLAIPQGGTAVGTG</sequence>
<dbReference type="PANTHER" id="PTHR11444:SF22">
    <property type="entry name" value="FUMARATE HYDRATASE CLASS II"/>
    <property type="match status" value="1"/>
</dbReference>